<evidence type="ECO:0000313" key="3">
    <source>
        <dbReference type="Proteomes" id="UP001140510"/>
    </source>
</evidence>
<feature type="compositionally biased region" description="Basic and acidic residues" evidence="1">
    <location>
        <begin position="1"/>
        <end position="14"/>
    </location>
</feature>
<evidence type="ECO:0000313" key="2">
    <source>
        <dbReference type="EMBL" id="KAJ4390215.1"/>
    </source>
</evidence>
<dbReference type="EMBL" id="JAPEVA010000428">
    <property type="protein sequence ID" value="KAJ4390215.1"/>
    <property type="molecule type" value="Genomic_DNA"/>
</dbReference>
<dbReference type="AlphaFoldDB" id="A0A9W8YQW7"/>
<accession>A0A9W8YQW7</accession>
<organism evidence="2 3">
    <name type="scientific">Didymella pomorum</name>
    <dbReference type="NCBI Taxonomy" id="749634"/>
    <lineage>
        <taxon>Eukaryota</taxon>
        <taxon>Fungi</taxon>
        <taxon>Dikarya</taxon>
        <taxon>Ascomycota</taxon>
        <taxon>Pezizomycotina</taxon>
        <taxon>Dothideomycetes</taxon>
        <taxon>Pleosporomycetidae</taxon>
        <taxon>Pleosporales</taxon>
        <taxon>Pleosporineae</taxon>
        <taxon>Didymellaceae</taxon>
        <taxon>Didymella</taxon>
    </lineage>
</organism>
<feature type="non-terminal residue" evidence="2">
    <location>
        <position position="66"/>
    </location>
</feature>
<proteinExistence type="predicted"/>
<dbReference type="Proteomes" id="UP001140510">
    <property type="component" value="Unassembled WGS sequence"/>
</dbReference>
<keyword evidence="3" id="KW-1185">Reference proteome</keyword>
<sequence>MEEAHDVVHLRETLLDDEEDTTINNIDGDLQPDLPPYEEDPRTTDSMLGDAYGNDPAASKIFEALD</sequence>
<reference evidence="2" key="1">
    <citation type="submission" date="2022-10" db="EMBL/GenBank/DDBJ databases">
        <title>Tapping the CABI collections for fungal endophytes: first genome assemblies for Collariella, Neodidymelliopsis, Ascochyta clinopodiicola, Didymella pomorum, Didymosphaeria variabile, Neocosmospora piperis and Neocucurbitaria cava.</title>
        <authorList>
            <person name="Hill R."/>
        </authorList>
    </citation>
    <scope>NUCLEOTIDE SEQUENCE</scope>
    <source>
        <strain evidence="2">IMI 355091</strain>
    </source>
</reference>
<evidence type="ECO:0000256" key="1">
    <source>
        <dbReference type="SAM" id="MobiDB-lite"/>
    </source>
</evidence>
<feature type="region of interest" description="Disordered" evidence="1">
    <location>
        <begin position="1"/>
        <end position="55"/>
    </location>
</feature>
<protein>
    <submittedName>
        <fullName evidence="2">Uncharacterized protein</fullName>
    </submittedName>
</protein>
<comment type="caution">
    <text evidence="2">The sequence shown here is derived from an EMBL/GenBank/DDBJ whole genome shotgun (WGS) entry which is preliminary data.</text>
</comment>
<gene>
    <name evidence="2" type="ORF">N0V91_011424</name>
</gene>
<name>A0A9W8YQW7_9PLEO</name>